<dbReference type="EMBL" id="JANPWB010000015">
    <property type="protein sequence ID" value="KAJ1087225.1"/>
    <property type="molecule type" value="Genomic_DNA"/>
</dbReference>
<dbReference type="Proteomes" id="UP001066276">
    <property type="component" value="Chromosome 11"/>
</dbReference>
<name>A0AAV7L6S5_PLEWA</name>
<accession>A0AAV7L6S5</accession>
<organism evidence="1 2">
    <name type="scientific">Pleurodeles waltl</name>
    <name type="common">Iberian ribbed newt</name>
    <dbReference type="NCBI Taxonomy" id="8319"/>
    <lineage>
        <taxon>Eukaryota</taxon>
        <taxon>Metazoa</taxon>
        <taxon>Chordata</taxon>
        <taxon>Craniata</taxon>
        <taxon>Vertebrata</taxon>
        <taxon>Euteleostomi</taxon>
        <taxon>Amphibia</taxon>
        <taxon>Batrachia</taxon>
        <taxon>Caudata</taxon>
        <taxon>Salamandroidea</taxon>
        <taxon>Salamandridae</taxon>
        <taxon>Pleurodelinae</taxon>
        <taxon>Pleurodeles</taxon>
    </lineage>
</organism>
<dbReference type="AlphaFoldDB" id="A0AAV7L6S5"/>
<evidence type="ECO:0000313" key="1">
    <source>
        <dbReference type="EMBL" id="KAJ1087225.1"/>
    </source>
</evidence>
<sequence length="186" mass="20648">MCLVIAPRNDQFKNQTPTAMRIDETGGSPHTNSLTLIGAELQRLRHNTARAPSWSVKPRSRLLRNYSKQQQQRRARWDLAWSSAILVLGARRSALGDAGRARGGVRAPLPRGEGPWHAALSPGRCRAGAWRGPRASGRSRGSLARAREAVASFLRQIHGKGLQTMGSKNGQQLRLRVQRQLYPFMI</sequence>
<comment type="caution">
    <text evidence="1">The sequence shown here is derived from an EMBL/GenBank/DDBJ whole genome shotgun (WGS) entry which is preliminary data.</text>
</comment>
<reference evidence="1" key="1">
    <citation type="journal article" date="2022" name="bioRxiv">
        <title>Sequencing and chromosome-scale assembly of the giantPleurodeles waltlgenome.</title>
        <authorList>
            <person name="Brown T."/>
            <person name="Elewa A."/>
            <person name="Iarovenko S."/>
            <person name="Subramanian E."/>
            <person name="Araus A.J."/>
            <person name="Petzold A."/>
            <person name="Susuki M."/>
            <person name="Suzuki K.-i.T."/>
            <person name="Hayashi T."/>
            <person name="Toyoda A."/>
            <person name="Oliveira C."/>
            <person name="Osipova E."/>
            <person name="Leigh N.D."/>
            <person name="Simon A."/>
            <person name="Yun M.H."/>
        </authorList>
    </citation>
    <scope>NUCLEOTIDE SEQUENCE</scope>
    <source>
        <strain evidence="1">20211129_DDA</strain>
        <tissue evidence="1">Liver</tissue>
    </source>
</reference>
<evidence type="ECO:0000313" key="2">
    <source>
        <dbReference type="Proteomes" id="UP001066276"/>
    </source>
</evidence>
<gene>
    <name evidence="1" type="ORF">NDU88_000410</name>
</gene>
<keyword evidence="2" id="KW-1185">Reference proteome</keyword>
<proteinExistence type="predicted"/>
<protein>
    <submittedName>
        <fullName evidence="1">Uncharacterized protein</fullName>
    </submittedName>
</protein>